<keyword evidence="4" id="KW-0677">Repeat</keyword>
<dbReference type="Pfam" id="PF17755">
    <property type="entry name" value="UvrA_DNA-bind"/>
    <property type="match status" value="1"/>
</dbReference>
<keyword evidence="10" id="KW-0067">ATP-binding</keyword>
<dbReference type="InterPro" id="IPR003439">
    <property type="entry name" value="ABC_transporter-like_ATP-bd"/>
</dbReference>
<evidence type="ECO:0000256" key="13">
    <source>
        <dbReference type="ARBA" id="ARBA00023204"/>
    </source>
</evidence>
<dbReference type="InterPro" id="IPR027417">
    <property type="entry name" value="P-loop_NTPase"/>
</dbReference>
<dbReference type="PANTHER" id="PTHR43152:SF3">
    <property type="entry name" value="UVRABC SYSTEM PROTEIN A"/>
    <property type="match status" value="1"/>
</dbReference>
<dbReference type="EMBL" id="BAAAWD010000028">
    <property type="protein sequence ID" value="GAA3038591.1"/>
    <property type="molecule type" value="Genomic_DNA"/>
</dbReference>
<evidence type="ECO:0000256" key="16">
    <source>
        <dbReference type="ARBA" id="ARBA00042156"/>
    </source>
</evidence>
<feature type="domain" description="ABC transporter" evidence="18">
    <location>
        <begin position="448"/>
        <end position="745"/>
    </location>
</feature>
<evidence type="ECO:0000256" key="17">
    <source>
        <dbReference type="SAM" id="MobiDB-lite"/>
    </source>
</evidence>
<keyword evidence="12" id="KW-0238">DNA-binding</keyword>
<evidence type="ECO:0000256" key="15">
    <source>
        <dbReference type="ARBA" id="ARBA00039316"/>
    </source>
</evidence>
<protein>
    <recommendedName>
        <fullName evidence="15">UvrABC system protein A</fullName>
    </recommendedName>
    <alternativeName>
        <fullName evidence="16">Excinuclease ABC subunit A</fullName>
    </alternativeName>
</protein>
<name>A0ABP6LGJ5_9ACTN</name>
<feature type="domain" description="ABC transporter" evidence="18">
    <location>
        <begin position="1"/>
        <end position="434"/>
    </location>
</feature>
<evidence type="ECO:0000256" key="2">
    <source>
        <dbReference type="ARBA" id="ARBA00022490"/>
    </source>
</evidence>
<keyword evidence="9" id="KW-0862">Zinc</keyword>
<proteinExistence type="inferred from homology"/>
<keyword evidence="3" id="KW-0479">Metal-binding</keyword>
<comment type="similarity">
    <text evidence="14">Belongs to the ABC transporter superfamily. UvrA family.</text>
</comment>
<evidence type="ECO:0000256" key="5">
    <source>
        <dbReference type="ARBA" id="ARBA00022741"/>
    </source>
</evidence>
<evidence type="ECO:0000313" key="20">
    <source>
        <dbReference type="Proteomes" id="UP001499930"/>
    </source>
</evidence>
<evidence type="ECO:0000256" key="11">
    <source>
        <dbReference type="ARBA" id="ARBA00022881"/>
    </source>
</evidence>
<evidence type="ECO:0000256" key="12">
    <source>
        <dbReference type="ARBA" id="ARBA00023125"/>
    </source>
</evidence>
<dbReference type="SUPFAM" id="SSF52540">
    <property type="entry name" value="P-loop containing nucleoside triphosphate hydrolases"/>
    <property type="match status" value="2"/>
</dbReference>
<organism evidence="19 20">
    <name type="scientific">Streptosporangium longisporum</name>
    <dbReference type="NCBI Taxonomy" id="46187"/>
    <lineage>
        <taxon>Bacteria</taxon>
        <taxon>Bacillati</taxon>
        <taxon>Actinomycetota</taxon>
        <taxon>Actinomycetes</taxon>
        <taxon>Streptosporangiales</taxon>
        <taxon>Streptosporangiaceae</taxon>
        <taxon>Streptosporangium</taxon>
    </lineage>
</organism>
<evidence type="ECO:0000256" key="9">
    <source>
        <dbReference type="ARBA" id="ARBA00022833"/>
    </source>
</evidence>
<evidence type="ECO:0000256" key="14">
    <source>
        <dbReference type="ARBA" id="ARBA00038000"/>
    </source>
</evidence>
<evidence type="ECO:0000256" key="10">
    <source>
        <dbReference type="ARBA" id="ARBA00022840"/>
    </source>
</evidence>
<evidence type="ECO:0000256" key="3">
    <source>
        <dbReference type="ARBA" id="ARBA00022723"/>
    </source>
</evidence>
<feature type="region of interest" description="Disordered" evidence="17">
    <location>
        <begin position="747"/>
        <end position="766"/>
    </location>
</feature>
<keyword evidence="13" id="KW-0234">DNA repair</keyword>
<accession>A0ABP6LGJ5</accession>
<dbReference type="RefSeq" id="WP_344906581.1">
    <property type="nucleotide sequence ID" value="NZ_BAAAWD010000028.1"/>
</dbReference>
<dbReference type="Gene3D" id="1.10.8.280">
    <property type="entry name" value="ABC transporter ATPase domain-like"/>
    <property type="match status" value="1"/>
</dbReference>
<keyword evidence="6" id="KW-0227">DNA damage</keyword>
<dbReference type="InterPro" id="IPR003593">
    <property type="entry name" value="AAA+_ATPase"/>
</dbReference>
<dbReference type="SMART" id="SM00382">
    <property type="entry name" value="AAA"/>
    <property type="match status" value="2"/>
</dbReference>
<keyword evidence="7" id="KW-0228">DNA excision</keyword>
<dbReference type="PANTHER" id="PTHR43152">
    <property type="entry name" value="UVRABC SYSTEM PROTEIN A"/>
    <property type="match status" value="1"/>
</dbReference>
<evidence type="ECO:0000313" key="19">
    <source>
        <dbReference type="EMBL" id="GAA3038591.1"/>
    </source>
</evidence>
<evidence type="ECO:0000256" key="8">
    <source>
        <dbReference type="ARBA" id="ARBA00022771"/>
    </source>
</evidence>
<keyword evidence="5" id="KW-0547">Nucleotide-binding</keyword>
<evidence type="ECO:0000256" key="7">
    <source>
        <dbReference type="ARBA" id="ARBA00022769"/>
    </source>
</evidence>
<reference evidence="20" key="1">
    <citation type="journal article" date="2019" name="Int. J. Syst. Evol. Microbiol.">
        <title>The Global Catalogue of Microorganisms (GCM) 10K type strain sequencing project: providing services to taxonomists for standard genome sequencing and annotation.</title>
        <authorList>
            <consortium name="The Broad Institute Genomics Platform"/>
            <consortium name="The Broad Institute Genome Sequencing Center for Infectious Disease"/>
            <person name="Wu L."/>
            <person name="Ma J."/>
        </authorList>
    </citation>
    <scope>NUCLEOTIDE SEQUENCE [LARGE SCALE GENOMIC DNA]</scope>
    <source>
        <strain evidence="20">JCM 3106</strain>
    </source>
</reference>
<feature type="compositionally biased region" description="Low complexity" evidence="17">
    <location>
        <begin position="753"/>
        <end position="766"/>
    </location>
</feature>
<dbReference type="InterPro" id="IPR041552">
    <property type="entry name" value="UvrA_DNA-bd"/>
</dbReference>
<dbReference type="PROSITE" id="PS50893">
    <property type="entry name" value="ABC_TRANSPORTER_2"/>
    <property type="match status" value="2"/>
</dbReference>
<keyword evidence="11" id="KW-0267">Excision nuclease</keyword>
<sequence length="766" mass="82520">MAEQDVIRITGARVHNLKNVSLTIPKNKITVFTGVSGSGKSSLVFDTVGVEAQRRLNATFPWFIRNQLPKYERPQADAVENLTPPVIVDQKPVGGDARSTVGTMTDVYSMVRALFARHEGPDGRVSSYSFNDPAGMCPECEGLGRTVQVDLELFFDRSKSLQDGAIQYPEYKVGSPDWQIWVNSGRFDPAKPLKDFTGKEWDDLLHGTGGPKIKVKTKNVSFQTDYEGVIDRFTRLNLKRDLSALSAKRRETVERFMNSGVCPACEGARLNAAALATRINGRNIAEWCSMQITDLRKELTGIDDPVAVPIAAALERIVAIGLGYLSLDRPTPTLSGGEGQRLKMVRHLGSELTGLTYIFDEPSVGLHPRDVERLTEQLRALRDQGNTVLVVEHDPDVIAVADHVVDVGPGAGAHGGEIVFSGDLKSLRGSGTATGRALGVKAEIKKDVRTPRGELRIEGADLHNLKNVTVTIPAGVLTAVTGVAGAGKSTLIGEVFRASRPEAVFVDQSPIAASSRSTPATYLGMMDPIRKLFAKAGGVDAGLFSFNSKGACEECQGRGVIITELAFADPVTVHCETCRGRRFKEEVLAHRLRDASIADVLEMPAGTAAEFFTEKALRAKAQALIDVGLGYLTLGQPLSSLSGGELQRIKLADRLGRTGEIYVLDEPTTGLHLSDVDTLMALLDRIVDEGNTVVVVEHHLDVVRQADWVIDLGPEGGHDGGRVVFTGTPGDLVGSTDSITAEYLRRHVRSRGSRSATSSTSTKSAG</sequence>
<comment type="subcellular location">
    <subcellularLocation>
        <location evidence="1">Cytoplasm</location>
    </subcellularLocation>
</comment>
<dbReference type="Proteomes" id="UP001499930">
    <property type="component" value="Unassembled WGS sequence"/>
</dbReference>
<dbReference type="Gene3D" id="3.40.50.300">
    <property type="entry name" value="P-loop containing nucleotide triphosphate hydrolases"/>
    <property type="match status" value="2"/>
</dbReference>
<gene>
    <name evidence="19" type="ORF">GCM10017559_78370</name>
</gene>
<evidence type="ECO:0000256" key="1">
    <source>
        <dbReference type="ARBA" id="ARBA00004496"/>
    </source>
</evidence>
<keyword evidence="20" id="KW-1185">Reference proteome</keyword>
<dbReference type="Pfam" id="PF00005">
    <property type="entry name" value="ABC_tran"/>
    <property type="match status" value="1"/>
</dbReference>
<dbReference type="Gene3D" id="1.20.1580.10">
    <property type="entry name" value="ABC transporter ATPase like domain"/>
    <property type="match status" value="2"/>
</dbReference>
<evidence type="ECO:0000259" key="18">
    <source>
        <dbReference type="PROSITE" id="PS50893"/>
    </source>
</evidence>
<keyword evidence="2" id="KW-0963">Cytoplasm</keyword>
<comment type="caution">
    <text evidence="19">The sequence shown here is derived from an EMBL/GenBank/DDBJ whole genome shotgun (WGS) entry which is preliminary data.</text>
</comment>
<keyword evidence="8" id="KW-0863">Zinc-finger</keyword>
<evidence type="ECO:0000256" key="4">
    <source>
        <dbReference type="ARBA" id="ARBA00022737"/>
    </source>
</evidence>
<evidence type="ECO:0000256" key="6">
    <source>
        <dbReference type="ARBA" id="ARBA00022763"/>
    </source>
</evidence>
<dbReference type="CDD" id="cd03270">
    <property type="entry name" value="ABC_UvrA_I"/>
    <property type="match status" value="1"/>
</dbReference>